<sequence>MAKYLILIYGDEQRWQAMTTEEERHLARGHNAFLARAGDAIVGGGQLEGTAMATSLRAGAEGRPAITDGPFLETKEVIGGFYLLDAPDLDAAIALARTLPEVSVDHSGVEVRPLYGTD</sequence>
<dbReference type="SUPFAM" id="SSF54909">
    <property type="entry name" value="Dimeric alpha+beta barrel"/>
    <property type="match status" value="1"/>
</dbReference>
<evidence type="ECO:0000259" key="2">
    <source>
        <dbReference type="Pfam" id="PF03795"/>
    </source>
</evidence>
<dbReference type="Proteomes" id="UP000622552">
    <property type="component" value="Unassembled WGS sequence"/>
</dbReference>
<dbReference type="InterPro" id="IPR005545">
    <property type="entry name" value="YCII"/>
</dbReference>
<reference evidence="3" key="1">
    <citation type="submission" date="2020-11" db="EMBL/GenBank/DDBJ databases">
        <title>Sequencing the genomes of 1000 actinobacteria strains.</title>
        <authorList>
            <person name="Klenk H.-P."/>
        </authorList>
    </citation>
    <scope>NUCLEOTIDE SEQUENCE</scope>
    <source>
        <strain evidence="3">DSM 45356</strain>
    </source>
</reference>
<evidence type="ECO:0000313" key="3">
    <source>
        <dbReference type="EMBL" id="MBG6135847.1"/>
    </source>
</evidence>
<keyword evidence="4" id="KW-1185">Reference proteome</keyword>
<proteinExistence type="inferred from homology"/>
<accession>A0A8J7GFW1</accession>
<comment type="caution">
    <text evidence="3">The sequence shown here is derived from an EMBL/GenBank/DDBJ whole genome shotgun (WGS) entry which is preliminary data.</text>
</comment>
<dbReference type="EMBL" id="JADOUF010000001">
    <property type="protein sequence ID" value="MBG6135847.1"/>
    <property type="molecule type" value="Genomic_DNA"/>
</dbReference>
<dbReference type="PANTHER" id="PTHR35174:SF3">
    <property type="entry name" value="BLL7171 PROTEIN"/>
    <property type="match status" value="1"/>
</dbReference>
<dbReference type="AlphaFoldDB" id="A0A8J7GFW1"/>
<evidence type="ECO:0000256" key="1">
    <source>
        <dbReference type="ARBA" id="ARBA00007689"/>
    </source>
</evidence>
<feature type="domain" description="YCII-related" evidence="2">
    <location>
        <begin position="3"/>
        <end position="112"/>
    </location>
</feature>
<evidence type="ECO:0000313" key="4">
    <source>
        <dbReference type="Proteomes" id="UP000622552"/>
    </source>
</evidence>
<name>A0A8J7GFW1_9ACTN</name>
<comment type="similarity">
    <text evidence="1">Belongs to the YciI family.</text>
</comment>
<dbReference type="Pfam" id="PF03795">
    <property type="entry name" value="YCII"/>
    <property type="match status" value="1"/>
</dbReference>
<dbReference type="PANTHER" id="PTHR35174">
    <property type="entry name" value="BLL7171 PROTEIN-RELATED"/>
    <property type="match status" value="1"/>
</dbReference>
<dbReference type="InterPro" id="IPR011008">
    <property type="entry name" value="Dimeric_a/b-barrel"/>
</dbReference>
<protein>
    <recommendedName>
        <fullName evidence="2">YCII-related domain-containing protein</fullName>
    </recommendedName>
</protein>
<organism evidence="3 4">
    <name type="scientific">Longispora fulva</name>
    <dbReference type="NCBI Taxonomy" id="619741"/>
    <lineage>
        <taxon>Bacteria</taxon>
        <taxon>Bacillati</taxon>
        <taxon>Actinomycetota</taxon>
        <taxon>Actinomycetes</taxon>
        <taxon>Micromonosporales</taxon>
        <taxon>Micromonosporaceae</taxon>
        <taxon>Longispora</taxon>
    </lineage>
</organism>
<gene>
    <name evidence="3" type="ORF">IW245_002041</name>
</gene>
<dbReference type="Gene3D" id="3.30.70.1060">
    <property type="entry name" value="Dimeric alpha+beta barrel"/>
    <property type="match status" value="1"/>
</dbReference>
<dbReference type="RefSeq" id="WP_197002904.1">
    <property type="nucleotide sequence ID" value="NZ_BONS01000002.1"/>
</dbReference>